<feature type="compositionally biased region" description="Polar residues" evidence="1">
    <location>
        <begin position="65"/>
        <end position="79"/>
    </location>
</feature>
<dbReference type="Proteomes" id="UP000729402">
    <property type="component" value="Unassembled WGS sequence"/>
</dbReference>
<feature type="region of interest" description="Disordered" evidence="1">
    <location>
        <begin position="65"/>
        <end position="95"/>
    </location>
</feature>
<proteinExistence type="predicted"/>
<accession>A0A8J5W778</accession>
<evidence type="ECO:0000313" key="3">
    <source>
        <dbReference type="Proteomes" id="UP000729402"/>
    </source>
</evidence>
<evidence type="ECO:0000313" key="2">
    <source>
        <dbReference type="EMBL" id="KAG8084233.1"/>
    </source>
</evidence>
<dbReference type="EMBL" id="JAAALK010000082">
    <property type="protein sequence ID" value="KAG8084233.1"/>
    <property type="molecule type" value="Genomic_DNA"/>
</dbReference>
<protein>
    <submittedName>
        <fullName evidence="2">Uncharacterized protein</fullName>
    </submittedName>
</protein>
<reference evidence="2" key="1">
    <citation type="journal article" date="2021" name="bioRxiv">
        <title>Whole Genome Assembly and Annotation of Northern Wild Rice, Zizania palustris L., Supports a Whole Genome Duplication in the Zizania Genus.</title>
        <authorList>
            <person name="Haas M."/>
            <person name="Kono T."/>
            <person name="Macchietto M."/>
            <person name="Millas R."/>
            <person name="McGilp L."/>
            <person name="Shao M."/>
            <person name="Duquette J."/>
            <person name="Hirsch C.N."/>
            <person name="Kimball J."/>
        </authorList>
    </citation>
    <scope>NUCLEOTIDE SEQUENCE</scope>
    <source>
        <tissue evidence="2">Fresh leaf tissue</tissue>
    </source>
</reference>
<sequence length="95" mass="9711">MGMTTSEFSDATDVLEVIGVVTGALAAPRAEMAMKVMPGQGTEVAGDMPGKGSATVGKLHGQCTTATVPSTDDQGTKRVSASRKKDDHVQSGFLV</sequence>
<organism evidence="2 3">
    <name type="scientific">Zizania palustris</name>
    <name type="common">Northern wild rice</name>
    <dbReference type="NCBI Taxonomy" id="103762"/>
    <lineage>
        <taxon>Eukaryota</taxon>
        <taxon>Viridiplantae</taxon>
        <taxon>Streptophyta</taxon>
        <taxon>Embryophyta</taxon>
        <taxon>Tracheophyta</taxon>
        <taxon>Spermatophyta</taxon>
        <taxon>Magnoliopsida</taxon>
        <taxon>Liliopsida</taxon>
        <taxon>Poales</taxon>
        <taxon>Poaceae</taxon>
        <taxon>BOP clade</taxon>
        <taxon>Oryzoideae</taxon>
        <taxon>Oryzeae</taxon>
        <taxon>Zizaniinae</taxon>
        <taxon>Zizania</taxon>
    </lineage>
</organism>
<dbReference type="AlphaFoldDB" id="A0A8J5W778"/>
<gene>
    <name evidence="2" type="ORF">GUJ93_ZPchr0010g7328</name>
</gene>
<name>A0A8J5W778_ZIZPA</name>
<keyword evidence="3" id="KW-1185">Reference proteome</keyword>
<evidence type="ECO:0000256" key="1">
    <source>
        <dbReference type="SAM" id="MobiDB-lite"/>
    </source>
</evidence>
<comment type="caution">
    <text evidence="2">The sequence shown here is derived from an EMBL/GenBank/DDBJ whole genome shotgun (WGS) entry which is preliminary data.</text>
</comment>
<reference evidence="2" key="2">
    <citation type="submission" date="2021-02" db="EMBL/GenBank/DDBJ databases">
        <authorList>
            <person name="Kimball J.A."/>
            <person name="Haas M.W."/>
            <person name="Macchietto M."/>
            <person name="Kono T."/>
            <person name="Duquette J."/>
            <person name="Shao M."/>
        </authorList>
    </citation>
    <scope>NUCLEOTIDE SEQUENCE</scope>
    <source>
        <tissue evidence="2">Fresh leaf tissue</tissue>
    </source>
</reference>